<evidence type="ECO:0000313" key="4">
    <source>
        <dbReference type="Proteomes" id="UP001432322"/>
    </source>
</evidence>
<dbReference type="EMBL" id="BTSY01000241">
    <property type="protein sequence ID" value="GMT37733.1"/>
    <property type="molecule type" value="Genomic_DNA"/>
</dbReference>
<gene>
    <name evidence="3" type="ORF">PFISCL1PPCAC_29030</name>
    <name evidence="2" type="ORF">PFISCL1PPCAC_7384</name>
</gene>
<reference evidence="3" key="1">
    <citation type="submission" date="2023-10" db="EMBL/GenBank/DDBJ databases">
        <title>Genome assembly of Pristionchus species.</title>
        <authorList>
            <person name="Yoshida K."/>
            <person name="Sommer R.J."/>
        </authorList>
    </citation>
    <scope>NUCLEOTIDE SEQUENCE</scope>
    <source>
        <strain evidence="3">RS5133</strain>
    </source>
</reference>
<keyword evidence="1" id="KW-1133">Transmembrane helix</keyword>
<evidence type="ECO:0000313" key="2">
    <source>
        <dbReference type="EMBL" id="GMT16087.1"/>
    </source>
</evidence>
<keyword evidence="1" id="KW-0812">Transmembrane</keyword>
<organism evidence="3 4">
    <name type="scientific">Pristionchus fissidentatus</name>
    <dbReference type="NCBI Taxonomy" id="1538716"/>
    <lineage>
        <taxon>Eukaryota</taxon>
        <taxon>Metazoa</taxon>
        <taxon>Ecdysozoa</taxon>
        <taxon>Nematoda</taxon>
        <taxon>Chromadorea</taxon>
        <taxon>Rhabditida</taxon>
        <taxon>Rhabditina</taxon>
        <taxon>Diplogasteromorpha</taxon>
        <taxon>Diplogasteroidea</taxon>
        <taxon>Neodiplogasteridae</taxon>
        <taxon>Pristionchus</taxon>
    </lineage>
</organism>
<proteinExistence type="predicted"/>
<evidence type="ECO:0000313" key="3">
    <source>
        <dbReference type="EMBL" id="GMT37733.1"/>
    </source>
</evidence>
<keyword evidence="4" id="KW-1185">Reference proteome</keyword>
<protein>
    <submittedName>
        <fullName evidence="3">Uncharacterized protein</fullName>
    </submittedName>
</protein>
<evidence type="ECO:0000256" key="1">
    <source>
        <dbReference type="SAM" id="Phobius"/>
    </source>
</evidence>
<dbReference type="EMBL" id="BTSY01000002">
    <property type="protein sequence ID" value="GMT16087.1"/>
    <property type="molecule type" value="Genomic_DNA"/>
</dbReference>
<feature type="transmembrane region" description="Helical" evidence="1">
    <location>
        <begin position="42"/>
        <end position="65"/>
    </location>
</feature>
<dbReference type="AlphaFoldDB" id="A0AAV5X383"/>
<name>A0AAV5X383_9BILA</name>
<accession>A0AAV5X383</accession>
<comment type="caution">
    <text evidence="3">The sequence shown here is derived from an EMBL/GenBank/DDBJ whole genome shotgun (WGS) entry which is preliminary data.</text>
</comment>
<dbReference type="Proteomes" id="UP001432322">
    <property type="component" value="Unassembled WGS sequence"/>
</dbReference>
<sequence length="95" mass="10116">MATLTTQVWNSAVAGEDVLKETEDDFNKLGEKFARPLTEAEYYSLIAFFALLGLIIVAAAAGIIWKYLYASPAGRQAAAAAQPMLQYNAAGAAAE</sequence>
<keyword evidence="1" id="KW-0472">Membrane</keyword>